<gene>
    <name evidence="2" type="ORF">Adt_01317</name>
</gene>
<organism evidence="2 3">
    <name type="scientific">Abeliophyllum distichum</name>
    <dbReference type="NCBI Taxonomy" id="126358"/>
    <lineage>
        <taxon>Eukaryota</taxon>
        <taxon>Viridiplantae</taxon>
        <taxon>Streptophyta</taxon>
        <taxon>Embryophyta</taxon>
        <taxon>Tracheophyta</taxon>
        <taxon>Spermatophyta</taxon>
        <taxon>Magnoliopsida</taxon>
        <taxon>eudicotyledons</taxon>
        <taxon>Gunneridae</taxon>
        <taxon>Pentapetalae</taxon>
        <taxon>asterids</taxon>
        <taxon>lamiids</taxon>
        <taxon>Lamiales</taxon>
        <taxon>Oleaceae</taxon>
        <taxon>Forsythieae</taxon>
        <taxon>Abeliophyllum</taxon>
    </lineage>
</organism>
<evidence type="ECO:0000313" key="3">
    <source>
        <dbReference type="Proteomes" id="UP001604336"/>
    </source>
</evidence>
<accession>A0ABD1VSI3</accession>
<dbReference type="PANTHER" id="PTHR35122:SF2">
    <property type="entry name" value="OS04G0598000 PROTEIN"/>
    <property type="match status" value="1"/>
</dbReference>
<dbReference type="PANTHER" id="PTHR35122">
    <property type="entry name" value="OSJNBA0093F12.14 PROTEIN"/>
    <property type="match status" value="1"/>
</dbReference>
<comment type="caution">
    <text evidence="2">The sequence shown here is derived from an EMBL/GenBank/DDBJ whole genome shotgun (WGS) entry which is preliminary data.</text>
</comment>
<dbReference type="EMBL" id="JBFOLK010000001">
    <property type="protein sequence ID" value="KAL2540339.1"/>
    <property type="molecule type" value="Genomic_DNA"/>
</dbReference>
<evidence type="ECO:0000256" key="1">
    <source>
        <dbReference type="SAM" id="MobiDB-lite"/>
    </source>
</evidence>
<reference evidence="3" key="1">
    <citation type="submission" date="2024-07" db="EMBL/GenBank/DDBJ databases">
        <title>Two chromosome-level genome assemblies of Korean endemic species Abeliophyllum distichum and Forsythia ovata (Oleaceae).</title>
        <authorList>
            <person name="Jang H."/>
        </authorList>
    </citation>
    <scope>NUCLEOTIDE SEQUENCE [LARGE SCALE GENOMIC DNA]</scope>
</reference>
<evidence type="ECO:0000313" key="2">
    <source>
        <dbReference type="EMBL" id="KAL2540339.1"/>
    </source>
</evidence>
<name>A0ABD1VSI3_9LAMI</name>
<dbReference type="Pfam" id="PF22272">
    <property type="entry name" value="LEA_3b"/>
    <property type="match status" value="1"/>
</dbReference>
<keyword evidence="3" id="KW-1185">Reference proteome</keyword>
<dbReference type="Proteomes" id="UP001604336">
    <property type="component" value="Unassembled WGS sequence"/>
</dbReference>
<sequence length="286" mass="32279">MSSFLINLQQQQQQMQNSCCPTTRNRSLQKRRRIGLDMLRPPCILKTLSTAQVKQCQPPSPNLEKHRKTFIIRVERNAKPSIFPTHKHGYESMLRSLSTIAIDAKLSDSTDESNLGSDLVIEVIHTRIWPERKSFNDRELGPVPTKWKGQCVAPWVTTVGTGNIDPANLHSWKLASFGKRFVRQIVPRDSTLLPITFLFFRRGVHVSVYDKNPEEHVRPTVVPDDVIAPQSDKYWAPNPQTGVFGPESDHNPTAGSPSTASVGEDSVLEQKAFFRPLEDLDKPPLP</sequence>
<protein>
    <submittedName>
        <fullName evidence="2">Uncharacterized protein</fullName>
    </submittedName>
</protein>
<proteinExistence type="predicted"/>
<dbReference type="AlphaFoldDB" id="A0ABD1VSI3"/>
<feature type="compositionally biased region" description="Polar residues" evidence="1">
    <location>
        <begin position="251"/>
        <end position="261"/>
    </location>
</feature>
<feature type="region of interest" description="Disordered" evidence="1">
    <location>
        <begin position="230"/>
        <end position="265"/>
    </location>
</feature>
<dbReference type="InterPro" id="IPR039291">
    <property type="entry name" value="At5g17165-like"/>
</dbReference>